<dbReference type="Gene3D" id="2.60.300.12">
    <property type="entry name" value="HesB-like domain"/>
    <property type="match status" value="1"/>
</dbReference>
<keyword evidence="3" id="KW-1185">Reference proteome</keyword>
<protein>
    <submittedName>
        <fullName evidence="2">Iron-sulfur cluster biosynthesis family protein</fullName>
    </submittedName>
</protein>
<dbReference type="RefSeq" id="WP_343130592.1">
    <property type="nucleotide sequence ID" value="NZ_JBCITK010000001.1"/>
</dbReference>
<reference evidence="2 3" key="1">
    <citation type="submission" date="2024-03" db="EMBL/GenBank/DDBJ databases">
        <title>Bacilli Hybrid Assemblies.</title>
        <authorList>
            <person name="Kovac J."/>
        </authorList>
    </citation>
    <scope>NUCLEOTIDE SEQUENCE [LARGE SCALE GENOMIC DNA]</scope>
    <source>
        <strain evidence="2 3">FSL R7-0666</strain>
    </source>
</reference>
<feature type="domain" description="Core" evidence="1">
    <location>
        <begin position="1"/>
        <end position="96"/>
    </location>
</feature>
<gene>
    <name evidence="2" type="ORF">MKY91_11180</name>
</gene>
<evidence type="ECO:0000259" key="1">
    <source>
        <dbReference type="Pfam" id="PF01521"/>
    </source>
</evidence>
<evidence type="ECO:0000313" key="2">
    <source>
        <dbReference type="EMBL" id="MEN0643710.1"/>
    </source>
</evidence>
<dbReference type="Proteomes" id="UP001418796">
    <property type="component" value="Unassembled WGS sequence"/>
</dbReference>
<dbReference type="InterPro" id="IPR000361">
    <property type="entry name" value="ATAP_core_dom"/>
</dbReference>
<dbReference type="InterPro" id="IPR035903">
    <property type="entry name" value="HesB-like_dom_sf"/>
</dbReference>
<name>A0ABU9VJ20_9BACI</name>
<accession>A0ABU9VJ20</accession>
<sequence length="100" mass="11339">MDIIITEAAASYFQTIQPKKAVRVVARDTFECSTMIEFYLQLDDPIETEDKVVKEAGQQFIYNKKASDEIGSRVTIDYKPTQGLKMINPNQTLAYGLTLK</sequence>
<evidence type="ECO:0000313" key="3">
    <source>
        <dbReference type="Proteomes" id="UP001418796"/>
    </source>
</evidence>
<proteinExistence type="predicted"/>
<comment type="caution">
    <text evidence="2">The sequence shown here is derived from an EMBL/GenBank/DDBJ whole genome shotgun (WGS) entry which is preliminary data.</text>
</comment>
<dbReference type="EMBL" id="JBCITK010000001">
    <property type="protein sequence ID" value="MEN0643710.1"/>
    <property type="molecule type" value="Genomic_DNA"/>
</dbReference>
<dbReference type="Pfam" id="PF01521">
    <property type="entry name" value="Fe-S_biosyn"/>
    <property type="match status" value="1"/>
</dbReference>
<organism evidence="2 3">
    <name type="scientific">Alkalicoccobacillus gibsonii</name>
    <dbReference type="NCBI Taxonomy" id="79881"/>
    <lineage>
        <taxon>Bacteria</taxon>
        <taxon>Bacillati</taxon>
        <taxon>Bacillota</taxon>
        <taxon>Bacilli</taxon>
        <taxon>Bacillales</taxon>
        <taxon>Bacillaceae</taxon>
        <taxon>Alkalicoccobacillus</taxon>
    </lineage>
</organism>